<reference evidence="1 2" key="1">
    <citation type="journal article" date="2017" name="Int. J. Syst. Evol. Microbiol.">
        <title>Bacillus mangrovi sp. nov., isolated from a sediment sample from a mangrove forest.</title>
        <authorList>
            <person name="Gupta V."/>
            <person name="Singh P.K."/>
            <person name="Korpole S."/>
            <person name="Tanuku N.R.S."/>
            <person name="Pinnaka A.K."/>
        </authorList>
    </citation>
    <scope>NUCLEOTIDE SEQUENCE [LARGE SCALE GENOMIC DNA]</scope>
    <source>
        <strain evidence="1 2">KCTC 33872</strain>
    </source>
</reference>
<dbReference type="AlphaFoldDB" id="A0A7X2S7P3"/>
<dbReference type="Proteomes" id="UP000434639">
    <property type="component" value="Unassembled WGS sequence"/>
</dbReference>
<name>A0A7X2S7P3_9BACI</name>
<protein>
    <recommendedName>
        <fullName evidence="3">VanZ-like domain-containing protein</fullName>
    </recommendedName>
</protein>
<evidence type="ECO:0008006" key="3">
    <source>
        <dbReference type="Google" id="ProtNLM"/>
    </source>
</evidence>
<keyword evidence="2" id="KW-1185">Reference proteome</keyword>
<accession>A0A7X2S7P3</accession>
<sequence>MQVWSAFFSSFPVIRAADVDDLLLNTAGCVIGYFVYQAMVKLISSLLHLDVRPVNK</sequence>
<comment type="caution">
    <text evidence="1">The sequence shown here is derived from an EMBL/GenBank/DDBJ whole genome shotgun (WGS) entry which is preliminary data.</text>
</comment>
<dbReference type="EMBL" id="WMIB01000021">
    <property type="protein sequence ID" value="MTH55010.1"/>
    <property type="molecule type" value="Genomic_DNA"/>
</dbReference>
<evidence type="ECO:0000313" key="1">
    <source>
        <dbReference type="EMBL" id="MTH55010.1"/>
    </source>
</evidence>
<organism evidence="1 2">
    <name type="scientific">Metabacillus mangrovi</name>
    <dbReference type="NCBI Taxonomy" id="1491830"/>
    <lineage>
        <taxon>Bacteria</taxon>
        <taxon>Bacillati</taxon>
        <taxon>Bacillota</taxon>
        <taxon>Bacilli</taxon>
        <taxon>Bacillales</taxon>
        <taxon>Bacillaceae</taxon>
        <taxon>Metabacillus</taxon>
    </lineage>
</organism>
<dbReference type="OrthoDB" id="4822551at2"/>
<gene>
    <name evidence="1" type="ORF">GKZ89_16525</name>
</gene>
<evidence type="ECO:0000313" key="2">
    <source>
        <dbReference type="Proteomes" id="UP000434639"/>
    </source>
</evidence>
<proteinExistence type="predicted"/>